<feature type="compositionally biased region" description="Basic and acidic residues" evidence="1">
    <location>
        <begin position="130"/>
        <end position="142"/>
    </location>
</feature>
<dbReference type="EMBL" id="JAOQIO010000125">
    <property type="protein sequence ID" value="MCU6798282.1"/>
    <property type="molecule type" value="Genomic_DNA"/>
</dbReference>
<accession>A0ABT2UWS4</accession>
<comment type="caution">
    <text evidence="2">The sequence shown here is derived from an EMBL/GenBank/DDBJ whole genome shotgun (WGS) entry which is preliminary data.</text>
</comment>
<sequence>MPQWTHPEQYTAFDNEDQALAFCKDWGLLPQKAAKLKTFRYKGQNLDIPCEIVGYADLVFAVIQVDGELHNIHPSYLREMQNAHFGKIKLEEDSEASEAGAIASEDLNETSSQSLAEVAPGAPAAASEPPKAKKSTDKKTSDKPPAAPVALPEGKVSVEATVAEFASVPNPFSDTDDEVVIFEQITFQHEGTATSLDTAWSSHSMALKKLELQIGDQLSFEAKLVAKKLNKHPVKYKINNAAKITKQDPQ</sequence>
<keyword evidence="3" id="KW-1185">Reference proteome</keyword>
<evidence type="ECO:0000256" key="1">
    <source>
        <dbReference type="SAM" id="MobiDB-lite"/>
    </source>
</evidence>
<proteinExistence type="predicted"/>
<evidence type="ECO:0000313" key="2">
    <source>
        <dbReference type="EMBL" id="MCU6798282.1"/>
    </source>
</evidence>
<organism evidence="2 3">
    <name type="scientific">Paenibacillus baimaensis</name>
    <dbReference type="NCBI Taxonomy" id="2982185"/>
    <lineage>
        <taxon>Bacteria</taxon>
        <taxon>Bacillati</taxon>
        <taxon>Bacillota</taxon>
        <taxon>Bacilli</taxon>
        <taxon>Bacillales</taxon>
        <taxon>Paenibacillaceae</taxon>
        <taxon>Paenibacillus</taxon>
    </lineage>
</organism>
<feature type="compositionally biased region" description="Low complexity" evidence="1">
    <location>
        <begin position="116"/>
        <end position="129"/>
    </location>
</feature>
<feature type="region of interest" description="Disordered" evidence="1">
    <location>
        <begin position="107"/>
        <end position="152"/>
    </location>
</feature>
<gene>
    <name evidence="2" type="ORF">OB236_39755</name>
</gene>
<dbReference type="RefSeq" id="WP_262689013.1">
    <property type="nucleotide sequence ID" value="NZ_JAOQIO010000125.1"/>
</dbReference>
<dbReference type="Proteomes" id="UP001652445">
    <property type="component" value="Unassembled WGS sequence"/>
</dbReference>
<protein>
    <submittedName>
        <fullName evidence="2">Uncharacterized protein</fullName>
    </submittedName>
</protein>
<name>A0ABT2UWS4_9BACL</name>
<evidence type="ECO:0000313" key="3">
    <source>
        <dbReference type="Proteomes" id="UP001652445"/>
    </source>
</evidence>
<reference evidence="2 3" key="1">
    <citation type="submission" date="2022-09" db="EMBL/GenBank/DDBJ databases">
        <authorList>
            <person name="Han X.L."/>
            <person name="Wang Q."/>
            <person name="Lu T."/>
        </authorList>
    </citation>
    <scope>NUCLEOTIDE SEQUENCE [LARGE SCALE GENOMIC DNA]</scope>
    <source>
        <strain evidence="2 3">WQ 127069</strain>
    </source>
</reference>